<evidence type="ECO:0000313" key="1">
    <source>
        <dbReference type="EMBL" id="SHJ04724.1"/>
    </source>
</evidence>
<accession>A0A1M6G495</accession>
<dbReference type="SUPFAM" id="SSF48371">
    <property type="entry name" value="ARM repeat"/>
    <property type="match status" value="1"/>
</dbReference>
<sequence length="168" mass="19213">MTNKKLNKKLETDLFSAQPETVISALKSLKNEGNVHYLPHLFELLNSNPAENIEKEIITLLNNLKVSEAAPILAEALTAQKYKPIRKTLATACWQNGLEYKDHFLVFLDLVIEEDWETSFEAFTVIDNMENYPAGEVAEQASDKIYLALKNAGEQKKYFLHEILKMIR</sequence>
<protein>
    <recommendedName>
        <fullName evidence="3">HEAT repeat-containing protein</fullName>
    </recommendedName>
</protein>
<keyword evidence="2" id="KW-1185">Reference proteome</keyword>
<name>A0A1M6G495_9BACT</name>
<organism evidence="1 2">
    <name type="scientific">Tangfeifania diversioriginum</name>
    <dbReference type="NCBI Taxonomy" id="1168035"/>
    <lineage>
        <taxon>Bacteria</taxon>
        <taxon>Pseudomonadati</taxon>
        <taxon>Bacteroidota</taxon>
        <taxon>Bacteroidia</taxon>
        <taxon>Marinilabiliales</taxon>
        <taxon>Prolixibacteraceae</taxon>
        <taxon>Tangfeifania</taxon>
    </lineage>
</organism>
<gene>
    <name evidence="1" type="ORF">SAMN05444280_11023</name>
</gene>
<proteinExistence type="predicted"/>
<evidence type="ECO:0008006" key="3">
    <source>
        <dbReference type="Google" id="ProtNLM"/>
    </source>
</evidence>
<dbReference type="AlphaFoldDB" id="A0A1M6G495"/>
<dbReference type="EMBL" id="FQZE01000010">
    <property type="protein sequence ID" value="SHJ04724.1"/>
    <property type="molecule type" value="Genomic_DNA"/>
</dbReference>
<dbReference type="STRING" id="1168035.SAMN05444280_11023"/>
<evidence type="ECO:0000313" key="2">
    <source>
        <dbReference type="Proteomes" id="UP000184050"/>
    </source>
</evidence>
<dbReference type="OrthoDB" id="1121286at2"/>
<reference evidence="1 2" key="1">
    <citation type="submission" date="2016-11" db="EMBL/GenBank/DDBJ databases">
        <authorList>
            <person name="Jaros S."/>
            <person name="Januszkiewicz K."/>
            <person name="Wedrychowicz H."/>
        </authorList>
    </citation>
    <scope>NUCLEOTIDE SEQUENCE [LARGE SCALE GENOMIC DNA]</scope>
    <source>
        <strain evidence="1 2">DSM 27063</strain>
    </source>
</reference>
<dbReference type="InterPro" id="IPR016024">
    <property type="entry name" value="ARM-type_fold"/>
</dbReference>
<dbReference type="RefSeq" id="WP_073168219.1">
    <property type="nucleotide sequence ID" value="NZ_FQZE01000010.1"/>
</dbReference>
<dbReference type="Proteomes" id="UP000184050">
    <property type="component" value="Unassembled WGS sequence"/>
</dbReference>